<sequence length="376" mass="39884">MVVDDSAVIRGLISRWLEADSMIQVVASAHNGAMALRNLVSSGAEVVILDVEMPEMDGMTALPKIIEAAPHVQVIMASTLTRRNAEISIRAMSAGAADYIPKPESNREVNAAQHFRHELLEKVKALGAVARGRLRKGQTQGQSPRPAAPRPAVTPVTPPVMQSRVALRPERPAVLTLQKPSSVLPRIVTIGSSTGGPQALFKVLGGLGKGISVPLLITQHMPPTFTTILADHLARATGIPCHEGRDGERIEPGTIYLAPGDFHMTLEDRATGPIIRLNQEQPENYCRPSVDPMLRSVLKIYGPATLSVILTGMGSDGLSGCRDVVQAGGSVIAQDEASSVVWGMPGAVSNAGLASAILPLDDISGTITRYLQGVRR</sequence>
<accession>A0A9X3TWR8</accession>
<evidence type="ECO:0000256" key="4">
    <source>
        <dbReference type="HAMAP-Rule" id="MF_00099"/>
    </source>
</evidence>
<dbReference type="PANTHER" id="PTHR42872:SF3">
    <property type="entry name" value="PROTEIN-GLUTAMATE METHYLESTERASE_PROTEIN-GLUTAMINE GLUTAMINASE 1"/>
    <property type="match status" value="1"/>
</dbReference>
<dbReference type="HAMAP" id="MF_00099">
    <property type="entry name" value="CheB_chemtxs"/>
    <property type="match status" value="1"/>
</dbReference>
<dbReference type="PROSITE" id="PS50110">
    <property type="entry name" value="RESPONSE_REGULATORY"/>
    <property type="match status" value="1"/>
</dbReference>
<reference evidence="10" key="1">
    <citation type="submission" date="2022-08" db="EMBL/GenBank/DDBJ databases">
        <authorList>
            <person name="Vandamme P."/>
            <person name="Hettiarachchi A."/>
            <person name="Peeters C."/>
            <person name="Cnockaert M."/>
            <person name="Carlier A."/>
        </authorList>
    </citation>
    <scope>NUCLEOTIDE SEQUENCE</scope>
    <source>
        <strain evidence="10">LMG 31809</strain>
    </source>
</reference>
<name>A0A9X3TWR8_9PROT</name>
<dbReference type="Pfam" id="PF00072">
    <property type="entry name" value="Response_reg"/>
    <property type="match status" value="1"/>
</dbReference>
<dbReference type="Gene3D" id="3.40.50.180">
    <property type="entry name" value="Methylesterase CheB, C-terminal domain"/>
    <property type="match status" value="1"/>
</dbReference>
<evidence type="ECO:0000313" key="11">
    <source>
        <dbReference type="Proteomes" id="UP001141619"/>
    </source>
</evidence>
<keyword evidence="4" id="KW-0963">Cytoplasm</keyword>
<dbReference type="CDD" id="cd17541">
    <property type="entry name" value="REC_CheB-like"/>
    <property type="match status" value="1"/>
</dbReference>
<dbReference type="NCBIfam" id="NF001965">
    <property type="entry name" value="PRK00742.1"/>
    <property type="match status" value="1"/>
</dbReference>
<dbReference type="SUPFAM" id="SSF52738">
    <property type="entry name" value="Methylesterase CheB, C-terminal domain"/>
    <property type="match status" value="1"/>
</dbReference>
<keyword evidence="11" id="KW-1185">Reference proteome</keyword>
<comment type="catalytic activity">
    <reaction evidence="3 4">
        <text>[protein]-L-glutamate 5-O-methyl ester + H2O = L-glutamyl-[protein] + methanol + H(+)</text>
        <dbReference type="Rhea" id="RHEA:23236"/>
        <dbReference type="Rhea" id="RHEA-COMP:10208"/>
        <dbReference type="Rhea" id="RHEA-COMP:10311"/>
        <dbReference type="ChEBI" id="CHEBI:15377"/>
        <dbReference type="ChEBI" id="CHEBI:15378"/>
        <dbReference type="ChEBI" id="CHEBI:17790"/>
        <dbReference type="ChEBI" id="CHEBI:29973"/>
        <dbReference type="ChEBI" id="CHEBI:82795"/>
        <dbReference type="EC" id="3.1.1.61"/>
    </reaction>
</comment>
<keyword evidence="2 4" id="KW-0378">Hydrolase</keyword>
<comment type="domain">
    <text evidence="4">Contains a C-terminal catalytic domain, and an N-terminal region which modulates catalytic activity.</text>
</comment>
<comment type="subcellular location">
    <subcellularLocation>
        <location evidence="4">Cytoplasm</location>
    </subcellularLocation>
</comment>
<dbReference type="EMBL" id="JANWOI010000001">
    <property type="protein sequence ID" value="MDA5193168.1"/>
    <property type="molecule type" value="Genomic_DNA"/>
</dbReference>
<dbReference type="InterPro" id="IPR001789">
    <property type="entry name" value="Sig_transdc_resp-reg_receiver"/>
</dbReference>
<dbReference type="GO" id="GO:0000156">
    <property type="term" value="F:phosphorelay response regulator activity"/>
    <property type="evidence" value="ECO:0007669"/>
    <property type="project" value="InterPro"/>
</dbReference>
<feature type="domain" description="CheB-type methylesterase" evidence="9">
    <location>
        <begin position="180"/>
        <end position="374"/>
    </location>
</feature>
<dbReference type="SMART" id="SM00448">
    <property type="entry name" value="REC"/>
    <property type="match status" value="1"/>
</dbReference>
<gene>
    <name evidence="4" type="primary">cheB</name>
    <name evidence="10" type="ORF">NYP16_04255</name>
</gene>
<dbReference type="InterPro" id="IPR035909">
    <property type="entry name" value="CheB_C"/>
</dbReference>
<dbReference type="GO" id="GO:0008984">
    <property type="term" value="F:protein-glutamate methylesterase activity"/>
    <property type="evidence" value="ECO:0007669"/>
    <property type="project" value="UniProtKB-UniRule"/>
</dbReference>
<feature type="active site" evidence="4 5">
    <location>
        <position position="193"/>
    </location>
</feature>
<dbReference type="PANTHER" id="PTHR42872">
    <property type="entry name" value="PROTEIN-GLUTAMATE METHYLESTERASE/PROTEIN-GLUTAMINE GLUTAMINASE"/>
    <property type="match status" value="1"/>
</dbReference>
<feature type="active site" evidence="4 5">
    <location>
        <position position="316"/>
    </location>
</feature>
<dbReference type="Proteomes" id="UP001141619">
    <property type="component" value="Unassembled WGS sequence"/>
</dbReference>
<evidence type="ECO:0000256" key="1">
    <source>
        <dbReference type="ARBA" id="ARBA00022500"/>
    </source>
</evidence>
<dbReference type="Gene3D" id="3.40.50.2300">
    <property type="match status" value="1"/>
</dbReference>
<evidence type="ECO:0000256" key="2">
    <source>
        <dbReference type="ARBA" id="ARBA00022801"/>
    </source>
</evidence>
<dbReference type="GO" id="GO:0006935">
    <property type="term" value="P:chemotaxis"/>
    <property type="evidence" value="ECO:0007669"/>
    <property type="project" value="UniProtKB-UniRule"/>
</dbReference>
<dbReference type="SUPFAM" id="SSF52172">
    <property type="entry name" value="CheY-like"/>
    <property type="match status" value="1"/>
</dbReference>
<keyword evidence="4 6" id="KW-0597">Phosphoprotein</keyword>
<dbReference type="Pfam" id="PF01339">
    <property type="entry name" value="CheB_methylest"/>
    <property type="match status" value="1"/>
</dbReference>
<keyword evidence="1 4" id="KW-0145">Chemotaxis</keyword>
<comment type="caution">
    <text evidence="10">The sequence shown here is derived from an EMBL/GenBank/DDBJ whole genome shotgun (WGS) entry which is preliminary data.</text>
</comment>
<dbReference type="EC" id="3.5.1.44" evidence="4"/>
<dbReference type="CDD" id="cd16432">
    <property type="entry name" value="CheB_Rec"/>
    <property type="match status" value="1"/>
</dbReference>
<reference evidence="10" key="2">
    <citation type="journal article" date="2023" name="Syst. Appl. Microbiol.">
        <title>Govania unica gen. nov., sp. nov., a rare biosphere bacterium that represents a novel family in the class Alphaproteobacteria.</title>
        <authorList>
            <person name="Vandamme P."/>
            <person name="Peeters C."/>
            <person name="Hettiarachchi A."/>
            <person name="Cnockaert M."/>
            <person name="Carlier A."/>
        </authorList>
    </citation>
    <scope>NUCLEOTIDE SEQUENCE</scope>
    <source>
        <strain evidence="10">LMG 31809</strain>
    </source>
</reference>
<proteinExistence type="inferred from homology"/>
<evidence type="ECO:0000259" key="8">
    <source>
        <dbReference type="PROSITE" id="PS50110"/>
    </source>
</evidence>
<dbReference type="GO" id="GO:0005737">
    <property type="term" value="C:cytoplasm"/>
    <property type="evidence" value="ECO:0007669"/>
    <property type="project" value="UniProtKB-SubCell"/>
</dbReference>
<comment type="function">
    <text evidence="4">Involved in chemotaxis. Part of a chemotaxis signal transduction system that modulates chemotaxis in response to various stimuli. Catalyzes the demethylation of specific methylglutamate residues introduced into the chemoreceptors (methyl-accepting chemotaxis proteins or MCP) by CheR. Also mediates the irreversible deamidation of specific glutamine residues to glutamic acid.</text>
</comment>
<feature type="modified residue" description="4-aspartylphosphate" evidence="4 6">
    <location>
        <position position="50"/>
    </location>
</feature>
<dbReference type="PIRSF" id="PIRSF000876">
    <property type="entry name" value="RR_chemtxs_CheB"/>
    <property type="match status" value="1"/>
</dbReference>
<comment type="PTM">
    <text evidence="4">Phosphorylated by CheA. Phosphorylation of the N-terminal regulatory domain activates the methylesterase activity.</text>
</comment>
<feature type="domain" description="Response regulatory" evidence="8">
    <location>
        <begin position="1"/>
        <end position="117"/>
    </location>
</feature>
<evidence type="ECO:0000313" key="10">
    <source>
        <dbReference type="EMBL" id="MDA5193168.1"/>
    </source>
</evidence>
<evidence type="ECO:0000256" key="7">
    <source>
        <dbReference type="SAM" id="MobiDB-lite"/>
    </source>
</evidence>
<dbReference type="EC" id="3.1.1.61" evidence="4"/>
<dbReference type="InterPro" id="IPR000673">
    <property type="entry name" value="Sig_transdc_resp-reg_Me-estase"/>
</dbReference>
<feature type="region of interest" description="Disordered" evidence="7">
    <location>
        <begin position="134"/>
        <end position="158"/>
    </location>
</feature>
<comment type="similarity">
    <text evidence="4">Belongs to the CheB family.</text>
</comment>
<dbReference type="AlphaFoldDB" id="A0A9X3TWR8"/>
<evidence type="ECO:0000256" key="6">
    <source>
        <dbReference type="PROSITE-ProRule" id="PRU00169"/>
    </source>
</evidence>
<evidence type="ECO:0000259" key="9">
    <source>
        <dbReference type="PROSITE" id="PS50122"/>
    </source>
</evidence>
<organism evidence="10 11">
    <name type="scientific">Govanella unica</name>
    <dbReference type="NCBI Taxonomy" id="2975056"/>
    <lineage>
        <taxon>Bacteria</taxon>
        <taxon>Pseudomonadati</taxon>
        <taxon>Pseudomonadota</taxon>
        <taxon>Alphaproteobacteria</taxon>
        <taxon>Emcibacterales</taxon>
        <taxon>Govanellaceae</taxon>
        <taxon>Govanella</taxon>
    </lineage>
</organism>
<protein>
    <recommendedName>
        <fullName evidence="4">Protein-glutamate methylesterase/protein-glutamine glutaminase</fullName>
        <ecNumber evidence="4">3.1.1.61</ecNumber>
        <ecNumber evidence="4">3.5.1.44</ecNumber>
    </recommendedName>
</protein>
<feature type="active site" evidence="4 5">
    <location>
        <position position="220"/>
    </location>
</feature>
<comment type="catalytic activity">
    <reaction evidence="4">
        <text>L-glutaminyl-[protein] + H2O = L-glutamyl-[protein] + NH4(+)</text>
        <dbReference type="Rhea" id="RHEA:16441"/>
        <dbReference type="Rhea" id="RHEA-COMP:10207"/>
        <dbReference type="Rhea" id="RHEA-COMP:10208"/>
        <dbReference type="ChEBI" id="CHEBI:15377"/>
        <dbReference type="ChEBI" id="CHEBI:28938"/>
        <dbReference type="ChEBI" id="CHEBI:29973"/>
        <dbReference type="ChEBI" id="CHEBI:30011"/>
        <dbReference type="EC" id="3.5.1.44"/>
    </reaction>
</comment>
<dbReference type="InterPro" id="IPR011006">
    <property type="entry name" value="CheY-like_superfamily"/>
</dbReference>
<dbReference type="PROSITE" id="PS50122">
    <property type="entry name" value="CHEB"/>
    <property type="match status" value="1"/>
</dbReference>
<dbReference type="GO" id="GO:0050568">
    <property type="term" value="F:protein-glutamine glutaminase activity"/>
    <property type="evidence" value="ECO:0007669"/>
    <property type="project" value="UniProtKB-UniRule"/>
</dbReference>
<evidence type="ECO:0000256" key="3">
    <source>
        <dbReference type="ARBA" id="ARBA00048267"/>
    </source>
</evidence>
<evidence type="ECO:0000256" key="5">
    <source>
        <dbReference type="PROSITE-ProRule" id="PRU00050"/>
    </source>
</evidence>
<dbReference type="InterPro" id="IPR008248">
    <property type="entry name" value="CheB-like"/>
</dbReference>